<dbReference type="PANTHER" id="PTHR30462">
    <property type="entry name" value="INTERMEMBRANE TRANSPORT PROTEIN PQIB-RELATED"/>
    <property type="match status" value="1"/>
</dbReference>
<keyword evidence="6 8" id="KW-1133">Transmembrane helix</keyword>
<dbReference type="AlphaFoldDB" id="A0A0S2K9E4"/>
<dbReference type="Proteomes" id="UP000061457">
    <property type="component" value="Chromosome II"/>
</dbReference>
<evidence type="ECO:0000256" key="5">
    <source>
        <dbReference type="ARBA" id="ARBA00022692"/>
    </source>
</evidence>
<protein>
    <submittedName>
        <fullName evidence="9">Paraquat-inducible domain-containing protein</fullName>
    </submittedName>
</protein>
<dbReference type="InterPro" id="IPR051800">
    <property type="entry name" value="PqiA-PqiB_transport"/>
</dbReference>
<dbReference type="InterPro" id="IPR005219">
    <property type="entry name" value="PqiA-like_proteobact"/>
</dbReference>
<dbReference type="PATRIC" id="fig|161398.10.peg.4246"/>
<dbReference type="STRING" id="161398.PP2015_4140"/>
<evidence type="ECO:0000256" key="8">
    <source>
        <dbReference type="SAM" id="Phobius"/>
    </source>
</evidence>
<dbReference type="EMBL" id="CP013188">
    <property type="protein sequence ID" value="ALO44607.1"/>
    <property type="molecule type" value="Genomic_DNA"/>
</dbReference>
<feature type="transmembrane region" description="Helical" evidence="8">
    <location>
        <begin position="340"/>
        <end position="364"/>
    </location>
</feature>
<evidence type="ECO:0000256" key="1">
    <source>
        <dbReference type="ARBA" id="ARBA00004429"/>
    </source>
</evidence>
<feature type="transmembrane region" description="Helical" evidence="8">
    <location>
        <begin position="370"/>
        <end position="389"/>
    </location>
</feature>
<dbReference type="Pfam" id="PF04403">
    <property type="entry name" value="PqiA"/>
    <property type="match status" value="2"/>
</dbReference>
<evidence type="ECO:0000256" key="4">
    <source>
        <dbReference type="ARBA" id="ARBA00022519"/>
    </source>
</evidence>
<comment type="subcellular location">
    <subcellularLocation>
        <location evidence="1">Cell inner membrane</location>
        <topology evidence="1">Multi-pass membrane protein</topology>
    </subcellularLocation>
</comment>
<dbReference type="NCBIfam" id="TIGR00155">
    <property type="entry name" value="pqiA_fam"/>
    <property type="match status" value="1"/>
</dbReference>
<organism evidence="9 10">
    <name type="scientific">Pseudoalteromonas phenolica</name>
    <dbReference type="NCBI Taxonomy" id="161398"/>
    <lineage>
        <taxon>Bacteria</taxon>
        <taxon>Pseudomonadati</taxon>
        <taxon>Pseudomonadota</taxon>
        <taxon>Gammaproteobacteria</taxon>
        <taxon>Alteromonadales</taxon>
        <taxon>Pseudoalteromonadaceae</taxon>
        <taxon>Pseudoalteromonas</taxon>
    </lineage>
</organism>
<dbReference type="RefSeq" id="WP_058032451.1">
    <property type="nucleotide sequence ID" value="NZ_CP013188.1"/>
</dbReference>
<evidence type="ECO:0000313" key="9">
    <source>
        <dbReference type="EMBL" id="ALO44607.1"/>
    </source>
</evidence>
<dbReference type="PANTHER" id="PTHR30462:SF3">
    <property type="entry name" value="INTERMEMBRANE TRANSPORT PROTEIN PQIA"/>
    <property type="match status" value="1"/>
</dbReference>
<keyword evidence="4" id="KW-0997">Cell inner membrane</keyword>
<name>A0A0S2K9E4_9GAMM</name>
<evidence type="ECO:0000256" key="2">
    <source>
        <dbReference type="ARBA" id="ARBA00007555"/>
    </source>
</evidence>
<feature type="transmembrane region" description="Helical" evidence="8">
    <location>
        <begin position="87"/>
        <end position="112"/>
    </location>
</feature>
<feature type="transmembrane region" description="Helical" evidence="8">
    <location>
        <begin position="141"/>
        <end position="160"/>
    </location>
</feature>
<dbReference type="KEGG" id="pphe:PP2015_4140"/>
<evidence type="ECO:0000313" key="10">
    <source>
        <dbReference type="Proteomes" id="UP000061457"/>
    </source>
</evidence>
<reference evidence="9 10" key="1">
    <citation type="submission" date="2015-11" db="EMBL/GenBank/DDBJ databases">
        <authorList>
            <person name="Zhang Y."/>
            <person name="Guo Z."/>
        </authorList>
    </citation>
    <scope>NUCLEOTIDE SEQUENCE [LARGE SCALE GENOMIC DNA]</scope>
    <source>
        <strain evidence="9 10">KCTC 12086</strain>
    </source>
</reference>
<proteinExistence type="inferred from homology"/>
<feature type="transmembrane region" description="Helical" evidence="8">
    <location>
        <begin position="295"/>
        <end position="319"/>
    </location>
</feature>
<keyword evidence="5 8" id="KW-0812">Transmembrane</keyword>
<sequence length="402" mass="45619">MILACKHCDTLVRVSSLGEHQRAICPCCKNEIVSYQANQQQWLIAFSLTSLLFLLSSLYPSFVSFSQHGLVQKISLWQAFNLLADKYSIVLSGIFMFSTFLIPLLVCLLVILTNSHYWKDLNPHNARYLARLLNKTKTLNLADIFLVAVLVSVFKLMSLADIGFGLGFWAYILFVVCFIETLSLINETELWERQQMLFQPTLLHDGKSAKAQDLKQCLTCSQLTRETHCPRCYTKTHFRKPNSSQRAIIWMVTAAIFLIPANLLPIMNTINLGNDTPATIFSGVVVMWQSGSYPVAILIFLASVCIPVIKAGALFYLILQSRRCTHPKRASTIYRWLEIMGKWSMIDVFVVIILVSLVQLGTVLSVEPQIGIVFFTIMVLCQIVAVNSFDPRILWDKFHNHE</sequence>
<keyword evidence="7 8" id="KW-0472">Membrane</keyword>
<feature type="transmembrane region" description="Helical" evidence="8">
    <location>
        <begin position="247"/>
        <end position="267"/>
    </location>
</feature>
<keyword evidence="3" id="KW-1003">Cell membrane</keyword>
<evidence type="ECO:0000256" key="6">
    <source>
        <dbReference type="ARBA" id="ARBA00022989"/>
    </source>
</evidence>
<feature type="transmembrane region" description="Helical" evidence="8">
    <location>
        <begin position="42"/>
        <end position="62"/>
    </location>
</feature>
<dbReference type="GO" id="GO:0005886">
    <property type="term" value="C:plasma membrane"/>
    <property type="evidence" value="ECO:0007669"/>
    <property type="project" value="UniProtKB-SubCell"/>
</dbReference>
<gene>
    <name evidence="9" type="ORF">PP2015_4140</name>
</gene>
<comment type="similarity">
    <text evidence="2">Belongs to the PqiA family.</text>
</comment>
<feature type="transmembrane region" description="Helical" evidence="8">
    <location>
        <begin position="166"/>
        <end position="185"/>
    </location>
</feature>
<dbReference type="OrthoDB" id="9795626at2"/>
<dbReference type="InterPro" id="IPR007498">
    <property type="entry name" value="PqiA-like"/>
</dbReference>
<evidence type="ECO:0000256" key="7">
    <source>
        <dbReference type="ARBA" id="ARBA00023136"/>
    </source>
</evidence>
<accession>A0A0S2K9E4</accession>
<evidence type="ECO:0000256" key="3">
    <source>
        <dbReference type="ARBA" id="ARBA00022475"/>
    </source>
</evidence>
<keyword evidence="10" id="KW-1185">Reference proteome</keyword>